<evidence type="ECO:0000313" key="2">
    <source>
        <dbReference type="Proteomes" id="UP000244223"/>
    </source>
</evidence>
<dbReference type="Proteomes" id="UP000244223">
    <property type="component" value="Unassembled WGS sequence"/>
</dbReference>
<proteinExistence type="predicted"/>
<dbReference type="AlphaFoldDB" id="A0A2T5ITF0"/>
<keyword evidence="2" id="KW-1185">Reference proteome</keyword>
<dbReference type="EMBL" id="QAON01000024">
    <property type="protein sequence ID" value="PTQ87091.1"/>
    <property type="molecule type" value="Genomic_DNA"/>
</dbReference>
<name>A0A2T5ITF0_9GAMM</name>
<gene>
    <name evidence="1" type="ORF">C8N29_12413</name>
</gene>
<reference evidence="1 2" key="1">
    <citation type="submission" date="2018-04" db="EMBL/GenBank/DDBJ databases">
        <title>Genomic Encyclopedia of Archaeal and Bacterial Type Strains, Phase II (KMG-II): from individual species to whole genera.</title>
        <authorList>
            <person name="Goeker M."/>
        </authorList>
    </citation>
    <scope>NUCLEOTIDE SEQUENCE [LARGE SCALE GENOMIC DNA]</scope>
    <source>
        <strain evidence="1 2">DSM 5822</strain>
    </source>
</reference>
<comment type="caution">
    <text evidence="1">The sequence shown here is derived from an EMBL/GenBank/DDBJ whole genome shotgun (WGS) entry which is preliminary data.</text>
</comment>
<organism evidence="1 2">
    <name type="scientific">Agitococcus lubricus</name>
    <dbReference type="NCBI Taxonomy" id="1077255"/>
    <lineage>
        <taxon>Bacteria</taxon>
        <taxon>Pseudomonadati</taxon>
        <taxon>Pseudomonadota</taxon>
        <taxon>Gammaproteobacteria</taxon>
        <taxon>Moraxellales</taxon>
        <taxon>Moraxellaceae</taxon>
        <taxon>Agitococcus</taxon>
    </lineage>
</organism>
<protein>
    <submittedName>
        <fullName evidence="1">Uncharacterized protein</fullName>
    </submittedName>
</protein>
<dbReference type="RefSeq" id="WP_107866930.1">
    <property type="nucleotide sequence ID" value="NZ_QAON01000024.1"/>
</dbReference>
<sequence>MTVSPADLLAKNYKTAQALGQKEVQCDAYFEIEGHEELKFLAKTFPRPVLASAGTVESYLPNGIKVQQPQQLQTAQSHETSFYVTKGGAVEKALLALNNNGGIFQATVHLGQVGNPYASYPLTDCFLAEISPLDQDTEGVGQHVMMSGTLYYHYFGERTES</sequence>
<dbReference type="OrthoDB" id="8546635at2"/>
<accession>A0A2T5ITF0</accession>
<evidence type="ECO:0000313" key="1">
    <source>
        <dbReference type="EMBL" id="PTQ87091.1"/>
    </source>
</evidence>